<dbReference type="GO" id="GO:0016491">
    <property type="term" value="F:oxidoreductase activity"/>
    <property type="evidence" value="ECO:0007669"/>
    <property type="project" value="UniProtKB-KW"/>
</dbReference>
<dbReference type="Proteomes" id="UP001597018">
    <property type="component" value="Unassembled WGS sequence"/>
</dbReference>
<dbReference type="InterPro" id="IPR002347">
    <property type="entry name" value="SDR_fam"/>
</dbReference>
<dbReference type="CDD" id="cd05233">
    <property type="entry name" value="SDR_c"/>
    <property type="match status" value="1"/>
</dbReference>
<dbReference type="Gene3D" id="3.40.50.720">
    <property type="entry name" value="NAD(P)-binding Rossmann-like Domain"/>
    <property type="match status" value="1"/>
</dbReference>
<dbReference type="Pfam" id="PF00106">
    <property type="entry name" value="adh_short"/>
    <property type="match status" value="1"/>
</dbReference>
<evidence type="ECO:0000256" key="1">
    <source>
        <dbReference type="ARBA" id="ARBA00006484"/>
    </source>
</evidence>
<name>A0ABW3FQM9_9PSEU</name>
<evidence type="ECO:0000313" key="4">
    <source>
        <dbReference type="EMBL" id="MFD0920455.1"/>
    </source>
</evidence>
<protein>
    <submittedName>
        <fullName evidence="4">SDR family oxidoreductase</fullName>
        <ecNumber evidence="4">1.-.-.-</ecNumber>
    </submittedName>
</protein>
<accession>A0ABW3FQM9</accession>
<proteinExistence type="inferred from homology"/>
<dbReference type="PANTHER" id="PTHR24322">
    <property type="entry name" value="PKSB"/>
    <property type="match status" value="1"/>
</dbReference>
<comment type="caution">
    <text evidence="4">The sequence shown here is derived from an EMBL/GenBank/DDBJ whole genome shotgun (WGS) entry which is preliminary data.</text>
</comment>
<evidence type="ECO:0000313" key="5">
    <source>
        <dbReference type="Proteomes" id="UP001597018"/>
    </source>
</evidence>
<evidence type="ECO:0000256" key="2">
    <source>
        <dbReference type="ARBA" id="ARBA00023002"/>
    </source>
</evidence>
<dbReference type="PRINTS" id="PR00081">
    <property type="entry name" value="GDHRDH"/>
</dbReference>
<comment type="similarity">
    <text evidence="1 3">Belongs to the short-chain dehydrogenases/reductases (SDR) family.</text>
</comment>
<dbReference type="SUPFAM" id="SSF51735">
    <property type="entry name" value="NAD(P)-binding Rossmann-fold domains"/>
    <property type="match status" value="1"/>
</dbReference>
<dbReference type="EMBL" id="JBHTIW010000007">
    <property type="protein sequence ID" value="MFD0920455.1"/>
    <property type="molecule type" value="Genomic_DNA"/>
</dbReference>
<organism evidence="4 5">
    <name type="scientific">Saccharopolyspora rosea</name>
    <dbReference type="NCBI Taxonomy" id="524884"/>
    <lineage>
        <taxon>Bacteria</taxon>
        <taxon>Bacillati</taxon>
        <taxon>Actinomycetota</taxon>
        <taxon>Actinomycetes</taxon>
        <taxon>Pseudonocardiales</taxon>
        <taxon>Pseudonocardiaceae</taxon>
        <taxon>Saccharopolyspora</taxon>
    </lineage>
</organism>
<evidence type="ECO:0000256" key="3">
    <source>
        <dbReference type="RuleBase" id="RU000363"/>
    </source>
</evidence>
<dbReference type="InterPro" id="IPR036291">
    <property type="entry name" value="NAD(P)-bd_dom_sf"/>
</dbReference>
<sequence length="275" mass="28501">MLIESGQVAVVTGAAQGIGRALAAELVGRGVSVALVDLHEDEVRKTAGELGDAAVPFVADVTDGDAVASVAERLLARFGRLDLVVNNAGVAPNDGKPLWEADLADWRRVVEVNLFGVLHGIRAFVPHLVAAERGHVLNIASLAGLTGTPLSASYGTSKHAVVALSEVLRAELEMLGLPVGVTVACPAFVRTPMVEGTREVVEFPQWAERLGDNAAAVLAAIAETLGDMLEPDEAARRILAAVEADRLHALPGGDPGGAARHRAQRVIDAVAAAQP</sequence>
<dbReference type="RefSeq" id="WP_263248027.1">
    <property type="nucleotide sequence ID" value="NZ_BAABLT010000005.1"/>
</dbReference>
<gene>
    <name evidence="4" type="ORF">ACFQ16_11950</name>
</gene>
<reference evidence="5" key="1">
    <citation type="journal article" date="2019" name="Int. J. Syst. Evol. Microbiol.">
        <title>The Global Catalogue of Microorganisms (GCM) 10K type strain sequencing project: providing services to taxonomists for standard genome sequencing and annotation.</title>
        <authorList>
            <consortium name="The Broad Institute Genomics Platform"/>
            <consortium name="The Broad Institute Genome Sequencing Center for Infectious Disease"/>
            <person name="Wu L."/>
            <person name="Ma J."/>
        </authorList>
    </citation>
    <scope>NUCLEOTIDE SEQUENCE [LARGE SCALE GENOMIC DNA]</scope>
    <source>
        <strain evidence="5">CCUG 56401</strain>
    </source>
</reference>
<dbReference type="InterPro" id="IPR020904">
    <property type="entry name" value="Sc_DH/Rdtase_CS"/>
</dbReference>
<dbReference type="PANTHER" id="PTHR24322:SF736">
    <property type="entry name" value="RETINOL DEHYDROGENASE 10"/>
    <property type="match status" value="1"/>
</dbReference>
<dbReference type="PRINTS" id="PR00080">
    <property type="entry name" value="SDRFAMILY"/>
</dbReference>
<keyword evidence="5" id="KW-1185">Reference proteome</keyword>
<dbReference type="PROSITE" id="PS00061">
    <property type="entry name" value="ADH_SHORT"/>
    <property type="match status" value="1"/>
</dbReference>
<dbReference type="EC" id="1.-.-.-" evidence="4"/>
<keyword evidence="2 4" id="KW-0560">Oxidoreductase</keyword>